<dbReference type="Proteomes" id="UP001201161">
    <property type="component" value="Unassembled WGS sequence"/>
</dbReference>
<evidence type="ECO:0000313" key="1">
    <source>
        <dbReference type="EMBL" id="MCF6376895.1"/>
    </source>
</evidence>
<protein>
    <recommendedName>
        <fullName evidence="3">Phage tail protein</fullName>
    </recommendedName>
</protein>
<proteinExistence type="predicted"/>
<name>A0ABS9H9K6_9ACTN</name>
<evidence type="ECO:0000313" key="2">
    <source>
        <dbReference type="Proteomes" id="UP001201161"/>
    </source>
</evidence>
<dbReference type="RefSeq" id="WP_236399736.1">
    <property type="nucleotide sequence ID" value="NZ_JAKJHZ010000005.1"/>
</dbReference>
<organism evidence="1 2">
    <name type="scientific">Nocardioides potassii</name>
    <dbReference type="NCBI Taxonomy" id="2911371"/>
    <lineage>
        <taxon>Bacteria</taxon>
        <taxon>Bacillati</taxon>
        <taxon>Actinomycetota</taxon>
        <taxon>Actinomycetes</taxon>
        <taxon>Propionibacteriales</taxon>
        <taxon>Nocardioidaceae</taxon>
        <taxon>Nocardioides</taxon>
    </lineage>
</organism>
<sequence>MADLVQFVDSISSSPTVRLDLNDEISFWVKSFSAPPPRLRRSMASNAMRDGISVGSSNYDGRTLTMEIECRKPNQDAAAVEMQKLWRELDRPTNLIRYHPQGASKPVFFRTFRSDASQLADVVAQAAMRTFTIEVLAEPFALGLRETLGPYTVNNDPAAASGALKFTIPMANALGDVPAPFLASATTGSTAKGVWFATGTPTIAQAEACSLGIDTTNPGGGPDAAMSGTGTNNYVTTSFSTNAAMVQRLQTPTTLFGLYRVAAVVRRSDATSVFTARAAVPSFGVVGDTVTIPLTTNRQVVDLGIIRVGSATEILDYSYTATGASTNGAVQAARTSGSGSLQWDALLFLPVDSQFLVAEFGTARMVSIDSATQSVVGAVGNLLTGSAVSEKAAVAGGFPVIQPAVDNTFTWVHQAARLESHTKAAAISVTVYYHPQYLFVRPVSS</sequence>
<comment type="caution">
    <text evidence="1">The sequence shown here is derived from an EMBL/GenBank/DDBJ whole genome shotgun (WGS) entry which is preliminary data.</text>
</comment>
<reference evidence="1 2" key="1">
    <citation type="submission" date="2022-01" db="EMBL/GenBank/DDBJ databases">
        <title>Nocardioides sp. nov., an actinomycete isolated from mining soil.</title>
        <authorList>
            <person name="Liu L."/>
        </authorList>
    </citation>
    <scope>NUCLEOTIDE SEQUENCE [LARGE SCALE GENOMIC DNA]</scope>
    <source>
        <strain evidence="1 2">KLBMP 9356</strain>
    </source>
</reference>
<keyword evidence="2" id="KW-1185">Reference proteome</keyword>
<evidence type="ECO:0008006" key="3">
    <source>
        <dbReference type="Google" id="ProtNLM"/>
    </source>
</evidence>
<gene>
    <name evidence="1" type="ORF">L2K70_04705</name>
</gene>
<accession>A0ABS9H9K6</accession>
<dbReference type="EMBL" id="JAKJHZ010000005">
    <property type="protein sequence ID" value="MCF6376895.1"/>
    <property type="molecule type" value="Genomic_DNA"/>
</dbReference>